<dbReference type="PANTHER" id="PTHR11157">
    <property type="entry name" value="FATTY ACID ACYL TRANSFERASE-RELATED"/>
    <property type="match status" value="1"/>
</dbReference>
<evidence type="ECO:0000256" key="8">
    <source>
        <dbReference type="ARBA" id="ARBA00023136"/>
    </source>
</evidence>
<organism evidence="11 12">
    <name type="scientific">Paralvinella palmiformis</name>
    <dbReference type="NCBI Taxonomy" id="53620"/>
    <lineage>
        <taxon>Eukaryota</taxon>
        <taxon>Metazoa</taxon>
        <taxon>Spiralia</taxon>
        <taxon>Lophotrochozoa</taxon>
        <taxon>Annelida</taxon>
        <taxon>Polychaeta</taxon>
        <taxon>Sedentaria</taxon>
        <taxon>Canalipalpata</taxon>
        <taxon>Terebellida</taxon>
        <taxon>Terebelliformia</taxon>
        <taxon>Alvinellidae</taxon>
        <taxon>Paralvinella</taxon>
    </lineage>
</organism>
<keyword evidence="5 10" id="KW-0276">Fatty acid metabolism</keyword>
<dbReference type="GO" id="GO:0042761">
    <property type="term" value="P:very long-chain fatty acid biosynthetic process"/>
    <property type="evidence" value="ECO:0007669"/>
    <property type="project" value="TreeGrafter"/>
</dbReference>
<dbReference type="EC" id="2.3.1.199" evidence="10"/>
<evidence type="ECO:0000256" key="4">
    <source>
        <dbReference type="ARBA" id="ARBA00022692"/>
    </source>
</evidence>
<comment type="similarity">
    <text evidence="10">Belongs to the ELO family.</text>
</comment>
<evidence type="ECO:0000256" key="3">
    <source>
        <dbReference type="ARBA" id="ARBA00022679"/>
    </source>
</evidence>
<dbReference type="GO" id="GO:0019367">
    <property type="term" value="P:fatty acid elongation, saturated fatty acid"/>
    <property type="evidence" value="ECO:0007669"/>
    <property type="project" value="TreeGrafter"/>
</dbReference>
<dbReference type="GO" id="GO:0034625">
    <property type="term" value="P:fatty acid elongation, monounsaturated fatty acid"/>
    <property type="evidence" value="ECO:0007669"/>
    <property type="project" value="TreeGrafter"/>
</dbReference>
<keyword evidence="8 10" id="KW-0472">Membrane</keyword>
<dbReference type="GO" id="GO:0030148">
    <property type="term" value="P:sphingolipid biosynthetic process"/>
    <property type="evidence" value="ECO:0007669"/>
    <property type="project" value="TreeGrafter"/>
</dbReference>
<feature type="transmembrane region" description="Helical" evidence="10">
    <location>
        <begin position="39"/>
        <end position="59"/>
    </location>
</feature>
<name>A0AAD9KCE3_9ANNE</name>
<dbReference type="InterPro" id="IPR002076">
    <property type="entry name" value="ELO_fam"/>
</dbReference>
<keyword evidence="7 10" id="KW-0443">Lipid metabolism</keyword>
<evidence type="ECO:0000313" key="12">
    <source>
        <dbReference type="Proteomes" id="UP001208570"/>
    </source>
</evidence>
<reference evidence="11" key="1">
    <citation type="journal article" date="2023" name="Mol. Biol. Evol.">
        <title>Third-Generation Sequencing Reveals the Adaptive Role of the Epigenome in Three Deep-Sea Polychaetes.</title>
        <authorList>
            <person name="Perez M."/>
            <person name="Aroh O."/>
            <person name="Sun Y."/>
            <person name="Lan Y."/>
            <person name="Juniper S.K."/>
            <person name="Young C.R."/>
            <person name="Angers B."/>
            <person name="Qian P.Y."/>
        </authorList>
    </citation>
    <scope>NUCLEOTIDE SEQUENCE</scope>
    <source>
        <strain evidence="11">P08H-3</strain>
    </source>
</reference>
<keyword evidence="12" id="KW-1185">Reference proteome</keyword>
<comment type="subcellular location">
    <subcellularLocation>
        <location evidence="1">Membrane</location>
        <topology evidence="1">Multi-pass membrane protein</topology>
    </subcellularLocation>
</comment>
<evidence type="ECO:0000256" key="1">
    <source>
        <dbReference type="ARBA" id="ARBA00004141"/>
    </source>
</evidence>
<feature type="transmembrane region" description="Helical" evidence="10">
    <location>
        <begin position="71"/>
        <end position="91"/>
    </location>
</feature>
<dbReference type="Proteomes" id="UP001208570">
    <property type="component" value="Unassembled WGS sequence"/>
</dbReference>
<dbReference type="GO" id="GO:0034626">
    <property type="term" value="P:fatty acid elongation, polyunsaturated fatty acid"/>
    <property type="evidence" value="ECO:0007669"/>
    <property type="project" value="TreeGrafter"/>
</dbReference>
<dbReference type="PROSITE" id="PS01188">
    <property type="entry name" value="ELO"/>
    <property type="match status" value="1"/>
</dbReference>
<dbReference type="GO" id="GO:0005789">
    <property type="term" value="C:endoplasmic reticulum membrane"/>
    <property type="evidence" value="ECO:0007669"/>
    <property type="project" value="TreeGrafter"/>
</dbReference>
<keyword evidence="9 10" id="KW-0275">Fatty acid biosynthesis</keyword>
<evidence type="ECO:0000256" key="2">
    <source>
        <dbReference type="ARBA" id="ARBA00022516"/>
    </source>
</evidence>
<evidence type="ECO:0000256" key="9">
    <source>
        <dbReference type="ARBA" id="ARBA00023160"/>
    </source>
</evidence>
<keyword evidence="2 10" id="KW-0444">Lipid biosynthesis</keyword>
<accession>A0AAD9KCE3</accession>
<sequence length="308" mass="36449">MQVKLFRKLISLVNYKLNSGYNQQDPRTRDWLLLQRSPIYVWTLTALYLLIVWLGPKYMKNRAAFSLQTFMVIYNLGLVALSIYMFVEILLSTSEANYEWMCAKYNAETANKPEELRVAHVMWWYFFSKAIELMDTVLMVLRKRNHQITFLHVFHHATMLNIWWWVCTFIPGGLAYFGSGLNCLVHVVMYSYYGLSAVPSLKGKLWWKNYITKFQLVQFCVTLSHSLYSFYSGCDFPLWGKNILIYYMVIMLILFTNFYIRSYILKNRHRADKRLGGETNGMLIRNGNKKEKRYVYKNSMSNGTKKAL</sequence>
<protein>
    <recommendedName>
        <fullName evidence="10">Elongation of very long chain fatty acids protein</fullName>
        <ecNumber evidence="10">2.3.1.199</ecNumber>
    </recommendedName>
    <alternativeName>
        <fullName evidence="10">Very-long-chain 3-oxoacyl-CoA synthase</fullName>
    </alternativeName>
</protein>
<comment type="caution">
    <text evidence="11">The sequence shown here is derived from an EMBL/GenBank/DDBJ whole genome shotgun (WGS) entry which is preliminary data.</text>
</comment>
<dbReference type="GO" id="GO:0009922">
    <property type="term" value="F:fatty acid elongase activity"/>
    <property type="evidence" value="ECO:0007669"/>
    <property type="project" value="UniProtKB-EC"/>
</dbReference>
<evidence type="ECO:0000256" key="6">
    <source>
        <dbReference type="ARBA" id="ARBA00022989"/>
    </source>
</evidence>
<proteinExistence type="inferred from homology"/>
<evidence type="ECO:0000313" key="11">
    <source>
        <dbReference type="EMBL" id="KAK2168545.1"/>
    </source>
</evidence>
<keyword evidence="3 10" id="KW-0808">Transferase</keyword>
<keyword evidence="6 10" id="KW-1133">Transmembrane helix</keyword>
<dbReference type="EMBL" id="JAODUP010000016">
    <property type="protein sequence ID" value="KAK2168545.1"/>
    <property type="molecule type" value="Genomic_DNA"/>
</dbReference>
<dbReference type="PANTHER" id="PTHR11157:SF126">
    <property type="entry name" value="ELONGATION OF VERY LONG CHAIN FATTY ACIDS PROTEIN"/>
    <property type="match status" value="1"/>
</dbReference>
<evidence type="ECO:0000256" key="5">
    <source>
        <dbReference type="ARBA" id="ARBA00022832"/>
    </source>
</evidence>
<evidence type="ECO:0000256" key="10">
    <source>
        <dbReference type="RuleBase" id="RU361115"/>
    </source>
</evidence>
<dbReference type="InterPro" id="IPR030457">
    <property type="entry name" value="ELO_CS"/>
</dbReference>
<evidence type="ECO:0000256" key="7">
    <source>
        <dbReference type="ARBA" id="ARBA00023098"/>
    </source>
</evidence>
<gene>
    <name evidence="11" type="ORF">LSH36_16g11007</name>
</gene>
<keyword evidence="4 10" id="KW-0812">Transmembrane</keyword>
<feature type="transmembrane region" description="Helical" evidence="10">
    <location>
        <begin position="172"/>
        <end position="193"/>
    </location>
</feature>
<comment type="catalytic activity">
    <reaction evidence="10">
        <text>a very-long-chain acyl-CoA + malonyl-CoA + H(+) = a very-long-chain 3-oxoacyl-CoA + CO2 + CoA</text>
        <dbReference type="Rhea" id="RHEA:32727"/>
        <dbReference type="ChEBI" id="CHEBI:15378"/>
        <dbReference type="ChEBI" id="CHEBI:16526"/>
        <dbReference type="ChEBI" id="CHEBI:57287"/>
        <dbReference type="ChEBI" id="CHEBI:57384"/>
        <dbReference type="ChEBI" id="CHEBI:90725"/>
        <dbReference type="ChEBI" id="CHEBI:90736"/>
        <dbReference type="EC" id="2.3.1.199"/>
    </reaction>
</comment>
<dbReference type="Pfam" id="PF01151">
    <property type="entry name" value="ELO"/>
    <property type="match status" value="1"/>
</dbReference>
<dbReference type="AlphaFoldDB" id="A0AAD9KCE3"/>
<feature type="transmembrane region" description="Helical" evidence="10">
    <location>
        <begin position="243"/>
        <end position="260"/>
    </location>
</feature>
<comment type="caution">
    <text evidence="10">Lacks conserved residue(s) required for the propagation of feature annotation.</text>
</comment>